<proteinExistence type="predicted"/>
<dbReference type="PANTHER" id="PTHR33204">
    <property type="entry name" value="TRANSCRIPTIONAL REGULATOR, MARR FAMILY"/>
    <property type="match status" value="1"/>
</dbReference>
<dbReference type="AlphaFoldDB" id="A0A372ZMY3"/>
<keyword evidence="3" id="KW-0804">Transcription</keyword>
<dbReference type="InterPro" id="IPR036388">
    <property type="entry name" value="WH-like_DNA-bd_sf"/>
</dbReference>
<dbReference type="Proteomes" id="UP000263377">
    <property type="component" value="Unassembled WGS sequence"/>
</dbReference>
<dbReference type="RefSeq" id="WP_117485454.1">
    <property type="nucleotide sequence ID" value="NZ_QVIG01000001.1"/>
</dbReference>
<keyword evidence="1" id="KW-0805">Transcription regulation</keyword>
<dbReference type="PROSITE" id="PS51118">
    <property type="entry name" value="HTH_HXLR"/>
    <property type="match status" value="1"/>
</dbReference>
<dbReference type="Gene3D" id="1.10.10.10">
    <property type="entry name" value="Winged helix-like DNA-binding domain superfamily/Winged helix DNA-binding domain"/>
    <property type="match status" value="1"/>
</dbReference>
<dbReference type="GO" id="GO:0003677">
    <property type="term" value="F:DNA binding"/>
    <property type="evidence" value="ECO:0007669"/>
    <property type="project" value="UniProtKB-KW"/>
</dbReference>
<evidence type="ECO:0000256" key="2">
    <source>
        <dbReference type="ARBA" id="ARBA00023125"/>
    </source>
</evidence>
<organism evidence="5 6">
    <name type="scientific">Kitasatospora xanthocidica</name>
    <dbReference type="NCBI Taxonomy" id="83382"/>
    <lineage>
        <taxon>Bacteria</taxon>
        <taxon>Bacillati</taxon>
        <taxon>Actinomycetota</taxon>
        <taxon>Actinomycetes</taxon>
        <taxon>Kitasatosporales</taxon>
        <taxon>Streptomycetaceae</taxon>
        <taxon>Kitasatospora</taxon>
    </lineage>
</organism>
<evidence type="ECO:0000313" key="6">
    <source>
        <dbReference type="Proteomes" id="UP000263377"/>
    </source>
</evidence>
<evidence type="ECO:0000256" key="1">
    <source>
        <dbReference type="ARBA" id="ARBA00023015"/>
    </source>
</evidence>
<feature type="domain" description="HTH hxlR-type" evidence="4">
    <location>
        <begin position="13"/>
        <end position="112"/>
    </location>
</feature>
<reference evidence="5 6" key="1">
    <citation type="submission" date="2018-08" db="EMBL/GenBank/DDBJ databases">
        <title>Diversity &amp; Physiological Properties of Lignin-Decomposing Actinobacteria from Soil.</title>
        <authorList>
            <person name="Roh S.G."/>
            <person name="Kim S.B."/>
        </authorList>
    </citation>
    <scope>NUCLEOTIDE SEQUENCE [LARGE SCALE GENOMIC DNA]</scope>
    <source>
        <strain evidence="5 6">MMS17-GH009</strain>
    </source>
</reference>
<sequence length="163" mass="17915">MAEQRRRIDPVNCSMGRALAAVGERWSLLIVREALDGVGRFGEFRTRLGIASNLLSTRLDGLVAAGVLRRVPYQEPGDRQRFEYHLTEKGRDLRPTVIALLEWGDKYLADEEGPSVVVRHGGGEEHGCDEPVTLVLECAGGHTHLSPDSVYRSPGPGARFLPS</sequence>
<gene>
    <name evidence="5" type="ORF">DR950_02650</name>
</gene>
<dbReference type="InterPro" id="IPR036390">
    <property type="entry name" value="WH_DNA-bd_sf"/>
</dbReference>
<dbReference type="EMBL" id="QVIG01000001">
    <property type="protein sequence ID" value="RGD56832.1"/>
    <property type="molecule type" value="Genomic_DNA"/>
</dbReference>
<keyword evidence="2" id="KW-0238">DNA-binding</keyword>
<name>A0A372ZMY3_9ACTN</name>
<dbReference type="SUPFAM" id="SSF46785">
    <property type="entry name" value="Winged helix' DNA-binding domain"/>
    <property type="match status" value="1"/>
</dbReference>
<keyword evidence="6" id="KW-1185">Reference proteome</keyword>
<evidence type="ECO:0000256" key="3">
    <source>
        <dbReference type="ARBA" id="ARBA00023163"/>
    </source>
</evidence>
<evidence type="ECO:0000259" key="4">
    <source>
        <dbReference type="PROSITE" id="PS51118"/>
    </source>
</evidence>
<dbReference type="InterPro" id="IPR002577">
    <property type="entry name" value="HTH_HxlR"/>
</dbReference>
<dbReference type="Pfam" id="PF01638">
    <property type="entry name" value="HxlR"/>
    <property type="match status" value="1"/>
</dbReference>
<accession>A0A372ZMY3</accession>
<dbReference type="PANTHER" id="PTHR33204:SF18">
    <property type="entry name" value="TRANSCRIPTIONAL REGULATORY PROTEIN"/>
    <property type="match status" value="1"/>
</dbReference>
<comment type="caution">
    <text evidence="5">The sequence shown here is derived from an EMBL/GenBank/DDBJ whole genome shotgun (WGS) entry which is preliminary data.</text>
</comment>
<evidence type="ECO:0000313" key="5">
    <source>
        <dbReference type="EMBL" id="RGD56832.1"/>
    </source>
</evidence>
<protein>
    <submittedName>
        <fullName evidence="5">Transcriptional regulator</fullName>
    </submittedName>
</protein>